<name>A0A1V3XDF5_MYCKA</name>
<comment type="caution">
    <text evidence="2">The sequence shown here is derived from an EMBL/GenBank/DDBJ whole genome shotgun (WGS) entry which is preliminary data.</text>
</comment>
<feature type="region of interest" description="Disordered" evidence="1">
    <location>
        <begin position="63"/>
        <end position="102"/>
    </location>
</feature>
<evidence type="ECO:0000313" key="3">
    <source>
        <dbReference type="Proteomes" id="UP000188532"/>
    </source>
</evidence>
<accession>A0A1V3XDF5</accession>
<dbReference type="GO" id="GO:0016705">
    <property type="term" value="F:oxidoreductase activity, acting on paired donors, with incorporation or reduction of molecular oxygen"/>
    <property type="evidence" value="ECO:0007669"/>
    <property type="project" value="InterPro"/>
</dbReference>
<dbReference type="GO" id="GO:0004497">
    <property type="term" value="F:monooxygenase activity"/>
    <property type="evidence" value="ECO:0007669"/>
    <property type="project" value="InterPro"/>
</dbReference>
<dbReference type="InterPro" id="IPR036396">
    <property type="entry name" value="Cyt_P450_sf"/>
</dbReference>
<organism evidence="2 3">
    <name type="scientific">Mycobacterium kansasii</name>
    <dbReference type="NCBI Taxonomy" id="1768"/>
    <lineage>
        <taxon>Bacteria</taxon>
        <taxon>Bacillati</taxon>
        <taxon>Actinomycetota</taxon>
        <taxon>Actinomycetes</taxon>
        <taxon>Mycobacteriales</taxon>
        <taxon>Mycobacteriaceae</taxon>
        <taxon>Mycobacterium</taxon>
    </lineage>
</organism>
<sequence>MDAATAWAEAMKFENRPNPYPYFKELRRTPVAKVADKTYVVTGYLELLALAHDPRISSDISRSPQAWAAKSPLPGANTCGPTAAAPASSSPTRPSTTGPAGR</sequence>
<dbReference type="AlphaFoldDB" id="A0A1V3XDF5"/>
<dbReference type="Proteomes" id="UP000188532">
    <property type="component" value="Unassembled WGS sequence"/>
</dbReference>
<proteinExistence type="predicted"/>
<dbReference type="Gene3D" id="1.10.630.10">
    <property type="entry name" value="Cytochrome P450"/>
    <property type="match status" value="1"/>
</dbReference>
<feature type="compositionally biased region" description="Low complexity" evidence="1">
    <location>
        <begin position="80"/>
        <end position="102"/>
    </location>
</feature>
<gene>
    <name evidence="2" type="ORF">BZL29_4025</name>
</gene>
<dbReference type="EMBL" id="MVBN01000003">
    <property type="protein sequence ID" value="OOK77212.1"/>
    <property type="molecule type" value="Genomic_DNA"/>
</dbReference>
<evidence type="ECO:0000313" key="2">
    <source>
        <dbReference type="EMBL" id="OOK77212.1"/>
    </source>
</evidence>
<reference evidence="2 3" key="1">
    <citation type="submission" date="2017-02" db="EMBL/GenBank/DDBJ databases">
        <title>Complete genome sequences of Mycobacterium kansasii strains isolated from rhesus macaques.</title>
        <authorList>
            <person name="Panda A."/>
            <person name="Nagaraj S."/>
            <person name="Zhao X."/>
            <person name="Tettelin H."/>
            <person name="Detolla L.J."/>
        </authorList>
    </citation>
    <scope>NUCLEOTIDE SEQUENCE [LARGE SCALE GENOMIC DNA]</scope>
    <source>
        <strain evidence="2 3">11-3469</strain>
    </source>
</reference>
<protein>
    <submittedName>
        <fullName evidence="2">Putative cytochrome P450 reductase domain protein</fullName>
    </submittedName>
</protein>
<dbReference type="GO" id="GO:0005506">
    <property type="term" value="F:iron ion binding"/>
    <property type="evidence" value="ECO:0007669"/>
    <property type="project" value="InterPro"/>
</dbReference>
<evidence type="ECO:0000256" key="1">
    <source>
        <dbReference type="SAM" id="MobiDB-lite"/>
    </source>
</evidence>
<dbReference type="GO" id="GO:0020037">
    <property type="term" value="F:heme binding"/>
    <property type="evidence" value="ECO:0007669"/>
    <property type="project" value="InterPro"/>
</dbReference>